<dbReference type="InterPro" id="IPR021102">
    <property type="entry name" value="PNGase_A"/>
</dbReference>
<keyword evidence="1" id="KW-0732">Signal</keyword>
<dbReference type="RefSeq" id="XP_015877449.3">
    <property type="nucleotide sequence ID" value="XM_016021963.4"/>
</dbReference>
<dbReference type="Proteomes" id="UP001652623">
    <property type="component" value="Chromosome 8"/>
</dbReference>
<evidence type="ECO:0000313" key="3">
    <source>
        <dbReference type="Proteomes" id="UP001652623"/>
    </source>
</evidence>
<organism evidence="3 4">
    <name type="scientific">Ziziphus jujuba</name>
    <name type="common">Chinese jujube</name>
    <name type="synonym">Ziziphus sativa</name>
    <dbReference type="NCBI Taxonomy" id="326968"/>
    <lineage>
        <taxon>Eukaryota</taxon>
        <taxon>Viridiplantae</taxon>
        <taxon>Streptophyta</taxon>
        <taxon>Embryophyta</taxon>
        <taxon>Tracheophyta</taxon>
        <taxon>Spermatophyta</taxon>
        <taxon>Magnoliopsida</taxon>
        <taxon>eudicotyledons</taxon>
        <taxon>Gunneridae</taxon>
        <taxon>Pentapetalae</taxon>
        <taxon>rosids</taxon>
        <taxon>fabids</taxon>
        <taxon>Rosales</taxon>
        <taxon>Rhamnaceae</taxon>
        <taxon>Paliureae</taxon>
        <taxon>Ziziphus</taxon>
    </lineage>
</organism>
<dbReference type="InterPro" id="IPR056948">
    <property type="entry name" value="PNGaseA_N"/>
</dbReference>
<feature type="domain" description="Peptide N-acetyl-beta-D-glucosaminyl asparaginase amidase A N-terminal" evidence="2">
    <location>
        <begin position="49"/>
        <end position="398"/>
    </location>
</feature>
<dbReference type="GeneID" id="107413910"/>
<proteinExistence type="predicted"/>
<dbReference type="Pfam" id="PF12222">
    <property type="entry name" value="PNGaseA"/>
    <property type="match status" value="1"/>
</dbReference>
<gene>
    <name evidence="4" type="primary">LOC107413910</name>
</gene>
<dbReference type="KEGG" id="zju:107413910"/>
<feature type="chain" id="PRO_5047238122" evidence="1">
    <location>
        <begin position="19"/>
        <end position="597"/>
    </location>
</feature>
<evidence type="ECO:0000313" key="4">
    <source>
        <dbReference type="RefSeq" id="XP_015877449.3"/>
    </source>
</evidence>
<feature type="signal peptide" evidence="1">
    <location>
        <begin position="1"/>
        <end position="18"/>
    </location>
</feature>
<protein>
    <submittedName>
        <fullName evidence="4">Peptide-N4-(N-acetyl-beta- glucosaminyl)asparagine amidase A</fullName>
    </submittedName>
</protein>
<dbReference type="InParanoid" id="A0A6P3ZPX9"/>
<sequence>MITFIFLLFLFFTNPISPASIPDRFTKSLSPSFPKHKSREYFELSLPLPTNYLTPSCTLQILRHSFANTINSPPFTTPYSPPSNCSLPWSHIVLEFRAKCKGEQYDRISGLWLGGVELLRTSTAQPTQCGIFWKVRKDVTRYYSVLLQSNLNLTMMLENIVNREYTGVYHVEVAFYYYKDVVVNDKNDGVSLPFIVGNKNSGGKLGLETEKFERNLGVGAEEPADLILPISDTGDKGFWYRIESETAMRFKEIRIPKNTRRVVLEFYVSFHGNDEFWYLNPPNSYVTVNNITTGRANGAYREVFVTVDGQLAGSEVPFPVVFTGGINPLFWEPVVAIGAFNLPTYDLELTPFLGTLLDGKAHQIGIGVADGISYWLVDANLHLWLDHNSHSVEAKSKVNLNPVFRIERGSVFRQLDGSFKIKAERVCNSIGWVKWSAGNYTTTFLQSYKFNNLIRFQKNGTYKLVKQKVKANRQVKFENQVGQVIASRSVKRKYPLSVSTATLPGSRKNTYLLLTNVSHSMNEKYSNGGSKIHVHNSQDSVGWMEVRDHSVLSGKAKTKQNFMYRDKLNCYSRSVNAGDGKLLSDNATFHCLDLFAL</sequence>
<dbReference type="PANTHER" id="PTHR31104">
    <property type="entry name" value="PEPTIDE-N4-(N-ACETYL-BETA-GLUCOSAMINYL)ASPARAGINE AMIDASE A PROTEIN"/>
    <property type="match status" value="1"/>
</dbReference>
<reference evidence="4" key="1">
    <citation type="submission" date="2025-08" db="UniProtKB">
        <authorList>
            <consortium name="RefSeq"/>
        </authorList>
    </citation>
    <scope>IDENTIFICATION</scope>
    <source>
        <tissue evidence="4">Seedling</tissue>
    </source>
</reference>
<dbReference type="FunCoup" id="A0A6P3ZPX9">
    <property type="interactions" value="292"/>
</dbReference>
<dbReference type="AlphaFoldDB" id="A0A6P3ZPX9"/>
<evidence type="ECO:0000259" key="2">
    <source>
        <dbReference type="Pfam" id="PF12222"/>
    </source>
</evidence>
<name>A0A6P3ZPX9_ZIZJJ</name>
<keyword evidence="3" id="KW-1185">Reference proteome</keyword>
<accession>A0A6P3ZPX9</accession>
<evidence type="ECO:0000256" key="1">
    <source>
        <dbReference type="SAM" id="SignalP"/>
    </source>
</evidence>